<dbReference type="AlphaFoldDB" id="A0A1I7WX88"/>
<evidence type="ECO:0000313" key="1">
    <source>
        <dbReference type="Proteomes" id="UP000095283"/>
    </source>
</evidence>
<evidence type="ECO:0000313" key="2">
    <source>
        <dbReference type="WBParaSite" id="Hba_09838"/>
    </source>
</evidence>
<dbReference type="Proteomes" id="UP000095283">
    <property type="component" value="Unplaced"/>
</dbReference>
<reference evidence="2" key="1">
    <citation type="submission" date="2016-11" db="UniProtKB">
        <authorList>
            <consortium name="WormBaseParasite"/>
        </authorList>
    </citation>
    <scope>IDENTIFICATION</scope>
</reference>
<keyword evidence="1" id="KW-1185">Reference proteome</keyword>
<dbReference type="WBParaSite" id="Hba_09838">
    <property type="protein sequence ID" value="Hba_09838"/>
    <property type="gene ID" value="Hba_09838"/>
</dbReference>
<accession>A0A1I7WX88</accession>
<name>A0A1I7WX88_HETBA</name>
<protein>
    <submittedName>
        <fullName evidence="2">Uncharacterized protein</fullName>
    </submittedName>
</protein>
<organism evidence="1 2">
    <name type="scientific">Heterorhabditis bacteriophora</name>
    <name type="common">Entomopathogenic nematode worm</name>
    <dbReference type="NCBI Taxonomy" id="37862"/>
    <lineage>
        <taxon>Eukaryota</taxon>
        <taxon>Metazoa</taxon>
        <taxon>Ecdysozoa</taxon>
        <taxon>Nematoda</taxon>
        <taxon>Chromadorea</taxon>
        <taxon>Rhabditida</taxon>
        <taxon>Rhabditina</taxon>
        <taxon>Rhabditomorpha</taxon>
        <taxon>Strongyloidea</taxon>
        <taxon>Heterorhabditidae</taxon>
        <taxon>Heterorhabditis</taxon>
    </lineage>
</organism>
<proteinExistence type="predicted"/>
<sequence length="21" mass="2623">MNLRKIYSNSMSYSFFINFIF</sequence>